<evidence type="ECO:0000313" key="3">
    <source>
        <dbReference type="Proteomes" id="UP000789375"/>
    </source>
</evidence>
<feature type="transmembrane region" description="Helical" evidence="1">
    <location>
        <begin position="7"/>
        <end position="31"/>
    </location>
</feature>
<protein>
    <submittedName>
        <fullName evidence="2">12615_t:CDS:1</fullName>
    </submittedName>
</protein>
<dbReference type="Proteomes" id="UP000789375">
    <property type="component" value="Unassembled WGS sequence"/>
</dbReference>
<dbReference type="InterPro" id="IPR038213">
    <property type="entry name" value="IFI6/IFI27-like_sf"/>
</dbReference>
<keyword evidence="3" id="KW-1185">Reference proteome</keyword>
<dbReference type="AlphaFoldDB" id="A0A9N8YUU2"/>
<sequence>MLMAGTAVTTVVTEAILGPIAFGGVVAALGFTEAAGLGIWAVIAAGSEGGIFGGFIAKAILKILSNHEGLTELDNFSFLKGFDLAQQISQNRIKNFEFKPTDEDFTRDIDSSNDLRCGKLCLEGLEGSNFLYKHLIETYGNDCVTSEQGYYFLNLNNLCFSKRINGVILLFNIQSHPIKDGHFSVAGAILGPIAICWVVKALGFGEAGIAAGSIAAWMVRNSVGIGLPNKKKKNKEN</sequence>
<organism evidence="2 3">
    <name type="scientific">Funneliformis mosseae</name>
    <name type="common">Endomycorrhizal fungus</name>
    <name type="synonym">Glomus mosseae</name>
    <dbReference type="NCBI Taxonomy" id="27381"/>
    <lineage>
        <taxon>Eukaryota</taxon>
        <taxon>Fungi</taxon>
        <taxon>Fungi incertae sedis</taxon>
        <taxon>Mucoromycota</taxon>
        <taxon>Glomeromycotina</taxon>
        <taxon>Glomeromycetes</taxon>
        <taxon>Glomerales</taxon>
        <taxon>Glomeraceae</taxon>
        <taxon>Funneliformis</taxon>
    </lineage>
</organism>
<keyword evidence="1" id="KW-0472">Membrane</keyword>
<evidence type="ECO:0000256" key="1">
    <source>
        <dbReference type="SAM" id="Phobius"/>
    </source>
</evidence>
<proteinExistence type="predicted"/>
<comment type="caution">
    <text evidence="2">The sequence shown here is derived from an EMBL/GenBank/DDBJ whole genome shotgun (WGS) entry which is preliminary data.</text>
</comment>
<reference evidence="2" key="1">
    <citation type="submission" date="2021-06" db="EMBL/GenBank/DDBJ databases">
        <authorList>
            <person name="Kallberg Y."/>
            <person name="Tangrot J."/>
            <person name="Rosling A."/>
        </authorList>
    </citation>
    <scope>NUCLEOTIDE SEQUENCE</scope>
    <source>
        <strain evidence="2">87-6 pot B 2015</strain>
    </source>
</reference>
<evidence type="ECO:0000313" key="2">
    <source>
        <dbReference type="EMBL" id="CAG8449458.1"/>
    </source>
</evidence>
<keyword evidence="1" id="KW-0812">Transmembrane</keyword>
<dbReference type="Gene3D" id="6.10.110.10">
    <property type="match status" value="1"/>
</dbReference>
<gene>
    <name evidence="2" type="ORF">FMOSSE_LOCUS1409</name>
</gene>
<keyword evidence="1" id="KW-1133">Transmembrane helix</keyword>
<accession>A0A9N8YUU2</accession>
<dbReference type="EMBL" id="CAJVPP010000161">
    <property type="protein sequence ID" value="CAG8449458.1"/>
    <property type="molecule type" value="Genomic_DNA"/>
</dbReference>
<name>A0A9N8YUU2_FUNMO</name>
<feature type="transmembrane region" description="Helical" evidence="1">
    <location>
        <begin position="37"/>
        <end position="57"/>
    </location>
</feature>